<keyword evidence="6" id="KW-0378">Hydrolase</keyword>
<feature type="non-terminal residue" evidence="13">
    <location>
        <position position="1"/>
    </location>
</feature>
<dbReference type="Gene3D" id="2.40.50.40">
    <property type="match status" value="1"/>
</dbReference>
<dbReference type="Pfam" id="PF13456">
    <property type="entry name" value="RVT_3"/>
    <property type="match status" value="1"/>
</dbReference>
<dbReference type="SMART" id="SM00298">
    <property type="entry name" value="CHROMO"/>
    <property type="match status" value="1"/>
</dbReference>
<keyword evidence="3" id="KW-0548">Nucleotidyltransferase</keyword>
<evidence type="ECO:0000256" key="3">
    <source>
        <dbReference type="ARBA" id="ARBA00022695"/>
    </source>
</evidence>
<dbReference type="InterPro" id="IPR036397">
    <property type="entry name" value="RNaseH_sf"/>
</dbReference>
<evidence type="ECO:0000259" key="10">
    <source>
        <dbReference type="PROSITE" id="PS50013"/>
    </source>
</evidence>
<evidence type="ECO:0000256" key="4">
    <source>
        <dbReference type="ARBA" id="ARBA00022722"/>
    </source>
</evidence>
<dbReference type="InterPro" id="IPR016197">
    <property type="entry name" value="Chromo-like_dom_sf"/>
</dbReference>
<evidence type="ECO:0000256" key="5">
    <source>
        <dbReference type="ARBA" id="ARBA00022759"/>
    </source>
</evidence>
<keyword evidence="14" id="KW-1185">Reference proteome</keyword>
<feature type="domain" description="Integrase catalytic" evidence="12">
    <location>
        <begin position="1120"/>
        <end position="1280"/>
    </location>
</feature>
<dbReference type="InterPro" id="IPR001969">
    <property type="entry name" value="Aspartic_peptidase_AS"/>
</dbReference>
<name>V9ELP0_PHYNI</name>
<dbReference type="GO" id="GO:0003964">
    <property type="term" value="F:RNA-directed DNA polymerase activity"/>
    <property type="evidence" value="ECO:0007669"/>
    <property type="project" value="UniProtKB-KW"/>
</dbReference>
<dbReference type="InterPro" id="IPR000477">
    <property type="entry name" value="RT_dom"/>
</dbReference>
<keyword evidence="8" id="KW-0233">DNA recombination</keyword>
<dbReference type="GO" id="GO:0003676">
    <property type="term" value="F:nucleic acid binding"/>
    <property type="evidence" value="ECO:0007669"/>
    <property type="project" value="InterPro"/>
</dbReference>
<dbReference type="EC" id="2.7.7.49" evidence="1"/>
<dbReference type="InterPro" id="IPR021109">
    <property type="entry name" value="Peptidase_aspartic_dom_sf"/>
</dbReference>
<dbReference type="OrthoDB" id="124389at2759"/>
<dbReference type="Pfam" id="PF17921">
    <property type="entry name" value="Integrase_H2C2"/>
    <property type="match status" value="1"/>
</dbReference>
<dbReference type="InterPro" id="IPR001584">
    <property type="entry name" value="Integrase_cat-core"/>
</dbReference>
<evidence type="ECO:0000256" key="9">
    <source>
        <dbReference type="SAM" id="MobiDB-lite"/>
    </source>
</evidence>
<feature type="domain" description="Reverse transcriptase" evidence="11">
    <location>
        <begin position="361"/>
        <end position="567"/>
    </location>
</feature>
<dbReference type="GO" id="GO:0015074">
    <property type="term" value="P:DNA integration"/>
    <property type="evidence" value="ECO:0007669"/>
    <property type="project" value="InterPro"/>
</dbReference>
<proteinExistence type="predicted"/>
<dbReference type="PROSITE" id="PS00141">
    <property type="entry name" value="ASP_PROTEASE"/>
    <property type="match status" value="1"/>
</dbReference>
<dbReference type="CDD" id="cd00303">
    <property type="entry name" value="retropepsin_like"/>
    <property type="match status" value="1"/>
</dbReference>
<reference evidence="13 14" key="1">
    <citation type="submission" date="2013-11" db="EMBL/GenBank/DDBJ databases">
        <title>The Genome Sequence of Phytophthora parasitica P1569.</title>
        <authorList>
            <consortium name="The Broad Institute Genomics Platform"/>
            <person name="Russ C."/>
            <person name="Tyler B."/>
            <person name="Panabieres F."/>
            <person name="Shan W."/>
            <person name="Tripathy S."/>
            <person name="Grunwald N."/>
            <person name="Machado M."/>
            <person name="Johnson C.S."/>
            <person name="Arredondo F."/>
            <person name="Hong C."/>
            <person name="Coffey M."/>
            <person name="Young S.K."/>
            <person name="Zeng Q."/>
            <person name="Gargeya S."/>
            <person name="Fitzgerald M."/>
            <person name="Abouelleil A."/>
            <person name="Alvarado L."/>
            <person name="Chapman S.B."/>
            <person name="Gainer-Dewar J."/>
            <person name="Goldberg J."/>
            <person name="Griggs A."/>
            <person name="Gujja S."/>
            <person name="Hansen M."/>
            <person name="Howarth C."/>
            <person name="Imamovic A."/>
            <person name="Ireland A."/>
            <person name="Larimer J."/>
            <person name="McCowan C."/>
            <person name="Murphy C."/>
            <person name="Pearson M."/>
            <person name="Poon T.W."/>
            <person name="Priest M."/>
            <person name="Roberts A."/>
            <person name="Saif S."/>
            <person name="Shea T."/>
            <person name="Sykes S."/>
            <person name="Wortman J."/>
            <person name="Nusbaum C."/>
            <person name="Birren B."/>
        </authorList>
    </citation>
    <scope>NUCLEOTIDE SEQUENCE [LARGE SCALE GENOMIC DNA]</scope>
    <source>
        <strain evidence="13 14">P1569</strain>
    </source>
</reference>
<dbReference type="InterPro" id="IPR012337">
    <property type="entry name" value="RNaseH-like_sf"/>
</dbReference>
<dbReference type="InterPro" id="IPR050951">
    <property type="entry name" value="Retrovirus_Pol_polyprotein"/>
</dbReference>
<dbReference type="InterPro" id="IPR043502">
    <property type="entry name" value="DNA/RNA_pol_sf"/>
</dbReference>
<dbReference type="PROSITE" id="PS50994">
    <property type="entry name" value="INTEGRASE"/>
    <property type="match status" value="1"/>
</dbReference>
<dbReference type="InterPro" id="IPR041373">
    <property type="entry name" value="RT_RNaseH"/>
</dbReference>
<evidence type="ECO:0000256" key="8">
    <source>
        <dbReference type="ARBA" id="ARBA00023172"/>
    </source>
</evidence>
<dbReference type="PANTHER" id="PTHR37984:SF5">
    <property type="entry name" value="PROTEIN NYNRIN-LIKE"/>
    <property type="match status" value="1"/>
</dbReference>
<dbReference type="SUPFAM" id="SSF54160">
    <property type="entry name" value="Chromo domain-like"/>
    <property type="match status" value="1"/>
</dbReference>
<gene>
    <name evidence="13" type="ORF">F443_15014</name>
</gene>
<feature type="domain" description="Chromo" evidence="10">
    <location>
        <begin position="1428"/>
        <end position="1490"/>
    </location>
</feature>
<protein>
    <recommendedName>
        <fullName evidence="1">RNA-directed DNA polymerase</fullName>
        <ecNumber evidence="1">2.7.7.49</ecNumber>
    </recommendedName>
</protein>
<keyword evidence="5" id="KW-0255">Endonuclease</keyword>
<dbReference type="EMBL" id="ANIZ01002619">
    <property type="protein sequence ID" value="ETI39398.1"/>
    <property type="molecule type" value="Genomic_DNA"/>
</dbReference>
<evidence type="ECO:0000259" key="12">
    <source>
        <dbReference type="PROSITE" id="PS50994"/>
    </source>
</evidence>
<dbReference type="Pfam" id="PF17917">
    <property type="entry name" value="RT_RNaseH"/>
    <property type="match status" value="1"/>
</dbReference>
<dbReference type="InterPro" id="IPR000953">
    <property type="entry name" value="Chromo/chromo_shadow_dom"/>
</dbReference>
<keyword evidence="4" id="KW-0540">Nuclease</keyword>
<dbReference type="GO" id="GO:0004523">
    <property type="term" value="F:RNA-DNA hybrid ribonuclease activity"/>
    <property type="evidence" value="ECO:0007669"/>
    <property type="project" value="InterPro"/>
</dbReference>
<evidence type="ECO:0000256" key="1">
    <source>
        <dbReference type="ARBA" id="ARBA00012493"/>
    </source>
</evidence>
<evidence type="ECO:0000313" key="14">
    <source>
        <dbReference type="Proteomes" id="UP000018721"/>
    </source>
</evidence>
<comment type="caution">
    <text evidence="13">The sequence shown here is derived from an EMBL/GenBank/DDBJ whole genome shotgun (WGS) entry which is preliminary data.</text>
</comment>
<dbReference type="Gene3D" id="3.10.10.10">
    <property type="entry name" value="HIV Type 1 Reverse Transcriptase, subunit A, domain 1"/>
    <property type="match status" value="1"/>
</dbReference>
<evidence type="ECO:0000256" key="6">
    <source>
        <dbReference type="ARBA" id="ARBA00022801"/>
    </source>
</evidence>
<dbReference type="GO" id="GO:0006310">
    <property type="term" value="P:DNA recombination"/>
    <property type="evidence" value="ECO:0007669"/>
    <property type="project" value="UniProtKB-KW"/>
</dbReference>
<dbReference type="eggNOG" id="KOG0017">
    <property type="taxonomic scope" value="Eukaryota"/>
</dbReference>
<keyword evidence="7" id="KW-0695">RNA-directed DNA polymerase</keyword>
<dbReference type="Gene3D" id="3.30.70.270">
    <property type="match status" value="2"/>
</dbReference>
<dbReference type="SUPFAM" id="SSF50630">
    <property type="entry name" value="Acid proteases"/>
    <property type="match status" value="1"/>
</dbReference>
<evidence type="ECO:0000256" key="2">
    <source>
        <dbReference type="ARBA" id="ARBA00022679"/>
    </source>
</evidence>
<dbReference type="Gene3D" id="2.40.70.10">
    <property type="entry name" value="Acid Proteases"/>
    <property type="match status" value="1"/>
</dbReference>
<keyword evidence="2" id="KW-0808">Transferase</keyword>
<dbReference type="Proteomes" id="UP000018721">
    <property type="component" value="Unassembled WGS sequence"/>
</dbReference>
<dbReference type="InterPro" id="IPR043128">
    <property type="entry name" value="Rev_trsase/Diguanyl_cyclase"/>
</dbReference>
<feature type="region of interest" description="Disordered" evidence="9">
    <location>
        <begin position="227"/>
        <end position="249"/>
    </location>
</feature>
<dbReference type="InterPro" id="IPR041588">
    <property type="entry name" value="Integrase_H2C2"/>
</dbReference>
<dbReference type="InterPro" id="IPR002156">
    <property type="entry name" value="RNaseH_domain"/>
</dbReference>
<dbReference type="Gene3D" id="3.30.420.10">
    <property type="entry name" value="Ribonuclease H-like superfamily/Ribonuclease H"/>
    <property type="match status" value="2"/>
</dbReference>
<dbReference type="Gene3D" id="1.10.340.70">
    <property type="match status" value="1"/>
</dbReference>
<dbReference type="FunFam" id="1.10.340.70:FF:000001">
    <property type="entry name" value="Retrovirus-related Pol polyprotein from transposon gypsy-like Protein"/>
    <property type="match status" value="1"/>
</dbReference>
<organism evidence="13 14">
    <name type="scientific">Phytophthora nicotianae P1569</name>
    <dbReference type="NCBI Taxonomy" id="1317065"/>
    <lineage>
        <taxon>Eukaryota</taxon>
        <taxon>Sar</taxon>
        <taxon>Stramenopiles</taxon>
        <taxon>Oomycota</taxon>
        <taxon>Peronosporomycetes</taxon>
        <taxon>Peronosporales</taxon>
        <taxon>Peronosporaceae</taxon>
        <taxon>Phytophthora</taxon>
    </lineage>
</organism>
<evidence type="ECO:0000313" key="13">
    <source>
        <dbReference type="EMBL" id="ETI39398.1"/>
    </source>
</evidence>
<dbReference type="SUPFAM" id="SSF53098">
    <property type="entry name" value="Ribonuclease H-like"/>
    <property type="match status" value="2"/>
</dbReference>
<dbReference type="Pfam" id="PF00078">
    <property type="entry name" value="RVT_1"/>
    <property type="match status" value="1"/>
</dbReference>
<dbReference type="PROSITE" id="PS50013">
    <property type="entry name" value="CHROMO_2"/>
    <property type="match status" value="1"/>
</dbReference>
<dbReference type="CDD" id="cd01647">
    <property type="entry name" value="RT_LTR"/>
    <property type="match status" value="1"/>
</dbReference>
<sequence>KWFKQAKTGGKINNEKADLLLDSGAEVSILDAAFARKIGCYVDESRQQECVGIGEGVYVTKGRTKIKVTLAGSLVYFFDVWVGEMTGQDAILGMDVMVPAGIRLDLADGTLCLPDEIRIQLSGRRPLYGEHVSAVRLEELEVIEAGQKIEIPLRFKPSKKLWLTRGEHWIPTLVEGSGWRRYLQVTNISDRTRCLPAHTQVGMWLSGDRVPRRQGFVTVGSRRQIAKVSDRRPIENAQEPPTTSQPLEDDQVCISEGGERFAEDVDSQIAVLPEVTTTTEDVKLEDIWIENDGESTPEEVDRLRKIIWSRQQLLLGKGNALPPAARGVVCDIDTADAKPVAQRVRRVAPQFRDKLSDLIKGSKIIRVSSSPWASPIVVIIKKNGVEIRLCIDYRVVNSLTRLMVYPMPLVNDLLEDLDKVLWYCSLDMASGFWVVEMTERARMVSAFITPFGLFEWPRMPFGLKNAPQIYQRLLDNALYGYLRIPEGSDQSGAVDVFQAGEPDLDSGSPVLGRRSYIDDILVTAESWESLCDKVERLLNACDRWNLSISVVKSSWGCRKVDYLGHRVSADGLEAHSKNLETLTNFPFPGTLRAMQSFLGGLNYYSRFIEDLAIYASVLYELREIDFHEISRNPGQKTGGEAQADEGVQIAQTDERDKWDRAQAAFEMLKNKIVTAPVLRQFDPDRVTFTSRTVKPNELSYGMVEKEILALLRILDVCYSTLVTRPIKVLMRHSTLAWLMRSSGLQDRLGNWAALLSPWTLEIIKCTRGEDEILGTIAVSITPRENVDSILSSIAPRKQPRQQIPAVIPTVEQGEELLVVSSDGSARVKRGGGACSAIVWKLPEWIVVAAESKYLPDLTVNEAEYQGLLLGFDLLFSLDRGRLIICGDSNLVIRQMRGEIECKAPGLTPLRRRALDRLRTWPAHEFLHVKRDWNQSADRLANTALHQQEGTVVTSEADHDDLVDLNRLQELLLPKDEGTDWILRAQNEEKWIVNLKVCLSGDLESLDAGEARACGKIADDYDVDDGGVLLYCPRAGGDDGDHDRLAKLVVPEDLQQDVLHHYHTSLEGGHQGVGRTYQRVRMHFHWRGLFKSVQRYVGQCTDCETGKGRPTLRGESPGNIQATYPFQFIAVGHIPSLPRSYKGNTELLIWVDLFTGYVIAKASASRTAQTIAENYEECVFRRFGASEAIQYDREPGFMSDFFRAFNRIVGQRQRATMAYRPQANGTAERMVQTLTRALKMYVADINQKDWDEYAERLTFALNTAYDRIRATLPLGTTRRRDVEPRRWRYNVQRQYQQARKLVNEALRDAIEGRSEQHNEDVSTHDIKAGDQVWLYLDRVKEGYARKLAHMWHGPFRVKETVDRHAVRLETAGTGYRLFPIVHVSKLKLVKSYPERPTSTLTGHDADRVDFDEGLLPEDSWERELEEDEYEVERIADVRSSKKTRYGRTRREYLVFWKGYDEPSWVDELDLNCGALLRDFDRGRTDRNRYEAMQSHEE</sequence>
<dbReference type="PANTHER" id="PTHR37984">
    <property type="entry name" value="PROTEIN CBG26694"/>
    <property type="match status" value="1"/>
</dbReference>
<dbReference type="PROSITE" id="PS50878">
    <property type="entry name" value="RT_POL"/>
    <property type="match status" value="1"/>
</dbReference>
<dbReference type="SUPFAM" id="SSF56672">
    <property type="entry name" value="DNA/RNA polymerases"/>
    <property type="match status" value="1"/>
</dbReference>
<dbReference type="GO" id="GO:0006508">
    <property type="term" value="P:proteolysis"/>
    <property type="evidence" value="ECO:0007669"/>
    <property type="project" value="InterPro"/>
</dbReference>
<dbReference type="Pfam" id="PF13975">
    <property type="entry name" value="gag-asp_proteas"/>
    <property type="match status" value="1"/>
</dbReference>
<dbReference type="GO" id="GO:0004190">
    <property type="term" value="F:aspartic-type endopeptidase activity"/>
    <property type="evidence" value="ECO:0007669"/>
    <property type="project" value="InterPro"/>
</dbReference>
<accession>V9ELP0</accession>
<evidence type="ECO:0000259" key="11">
    <source>
        <dbReference type="PROSITE" id="PS50878"/>
    </source>
</evidence>
<evidence type="ECO:0000256" key="7">
    <source>
        <dbReference type="ARBA" id="ARBA00022918"/>
    </source>
</evidence>